<sequence>MKLYVILSIILTIFFTSCKKEDVLEPSLMDKNFLSVKDNQTDPVDHEIYNIYVQYGVPIFYNDTVIREQRFDASGKRFMYYETLAVNYALTGTTSAGTIAPPPDYYKIPDSKTTLLPLIEFIRDEVIAKLPKGIYVPSILLLDSLKSLSSGTFAVRGLNTVGISKGKDFSSLNAVSKNTLRAAALRSMVSTFINSDTNAAWLSSNFLNVSRAFYTTADLYSSPKSQLELSKVYFANPGLNRPEQIGFLGKYSGEDYGFPRTPTLAQDINMYLEAVFANTTAEFTLKYGTYIPVMLKYNRMKEKLVEIGFIFN</sequence>
<name>A0A4R0NVX1_9SPHI</name>
<dbReference type="AlphaFoldDB" id="A0A4R0NVX1"/>
<comment type="caution">
    <text evidence="1">The sequence shown here is derived from an EMBL/GenBank/DDBJ whole genome shotgun (WGS) entry which is preliminary data.</text>
</comment>
<dbReference type="Proteomes" id="UP000293347">
    <property type="component" value="Unassembled WGS sequence"/>
</dbReference>
<evidence type="ECO:0000313" key="1">
    <source>
        <dbReference type="EMBL" id="TCD03184.1"/>
    </source>
</evidence>
<dbReference type="RefSeq" id="WP_131593546.1">
    <property type="nucleotide sequence ID" value="NZ_SJSL01000001.1"/>
</dbReference>
<evidence type="ECO:0000313" key="2">
    <source>
        <dbReference type="Proteomes" id="UP000293347"/>
    </source>
</evidence>
<proteinExistence type="predicted"/>
<gene>
    <name evidence="1" type="ORF">EZ437_04210</name>
</gene>
<reference evidence="1 2" key="1">
    <citation type="submission" date="2019-02" db="EMBL/GenBank/DDBJ databases">
        <title>Pedobacter sp. RP-1-14 sp. nov., isolated from Arctic soil.</title>
        <authorList>
            <person name="Dahal R.H."/>
        </authorList>
    </citation>
    <scope>NUCLEOTIDE SEQUENCE [LARGE SCALE GENOMIC DNA]</scope>
    <source>
        <strain evidence="1 2">RP-1-14</strain>
    </source>
</reference>
<keyword evidence="2" id="KW-1185">Reference proteome</keyword>
<accession>A0A4R0NVX1</accession>
<dbReference type="OrthoDB" id="636744at2"/>
<dbReference type="PROSITE" id="PS51257">
    <property type="entry name" value="PROKAR_LIPOPROTEIN"/>
    <property type="match status" value="1"/>
</dbReference>
<protein>
    <submittedName>
        <fullName evidence="1">Uncharacterized protein</fullName>
    </submittedName>
</protein>
<dbReference type="EMBL" id="SJSL01000001">
    <property type="protein sequence ID" value="TCD03184.1"/>
    <property type="molecule type" value="Genomic_DNA"/>
</dbReference>
<organism evidence="1 2">
    <name type="scientific">Pedobacter psychroterrae</name>
    <dbReference type="NCBI Taxonomy" id="2530453"/>
    <lineage>
        <taxon>Bacteria</taxon>
        <taxon>Pseudomonadati</taxon>
        <taxon>Bacteroidota</taxon>
        <taxon>Sphingobacteriia</taxon>
        <taxon>Sphingobacteriales</taxon>
        <taxon>Sphingobacteriaceae</taxon>
        <taxon>Pedobacter</taxon>
    </lineage>
</organism>